<evidence type="ECO:0000256" key="2">
    <source>
        <dbReference type="SAM" id="SignalP"/>
    </source>
</evidence>
<accession>A0ABU0C7I6</accession>
<dbReference type="Pfam" id="PF03480">
    <property type="entry name" value="DctP"/>
    <property type="match status" value="1"/>
</dbReference>
<dbReference type="InterPro" id="IPR019546">
    <property type="entry name" value="TAT_signal_bac_arc"/>
</dbReference>
<feature type="chain" id="PRO_5046509935" evidence="2">
    <location>
        <begin position="30"/>
        <end position="377"/>
    </location>
</feature>
<dbReference type="PROSITE" id="PS51318">
    <property type="entry name" value="TAT"/>
    <property type="match status" value="1"/>
</dbReference>
<name>A0ABU0C7I6_9BRAD</name>
<dbReference type="Gene3D" id="3.40.190.10">
    <property type="entry name" value="Periplasmic binding protein-like II"/>
    <property type="match status" value="1"/>
</dbReference>
<evidence type="ECO:0000313" key="4">
    <source>
        <dbReference type="Proteomes" id="UP001230253"/>
    </source>
</evidence>
<protein>
    <submittedName>
        <fullName evidence="3">TRAP-type mannitol/chloroaromatic compound transport system substrate-binding protein</fullName>
    </submittedName>
</protein>
<sequence>MSENKTPVSRRSFLKAGTLAAGGAAGALAAPAIVSAQGTQTLKMQSSWPASDVFQDMAKQYADRVEAMSGGRLKIDLLPAGAVVQAFQVQDAVADGIIDATHTVTAYWYGKNKAASLFGTGPVFGADASQILAWIHFGGGKDLYRELVQDVLGLNIVGFFALPMPTQPLGWFNEEITSVDQMKGLKYRTVGLATDIMQGMGLSVTQLPGGEIVPALERGVIEAFEFNNPTSDRRFGAQDVSKNYMLGSYHQAAEFFEIAFNKDLFDSLDPDLQAILEYGAEAANTANYGLAMDQYSKDLQGLINEDGVTVSRTPDAIMAAQLESWDTVLEGLMQDEFFAKVVDSQKAWSERVAFYSLMNQANYKLAYEHYFPGKLGF</sequence>
<dbReference type="InterPro" id="IPR018389">
    <property type="entry name" value="DctP_fam"/>
</dbReference>
<dbReference type="PANTHER" id="PTHR33376:SF5">
    <property type="entry name" value="EXTRACYTOPLASMIC SOLUTE RECEPTOR PROTEIN"/>
    <property type="match status" value="1"/>
</dbReference>
<feature type="signal peptide" evidence="2">
    <location>
        <begin position="1"/>
        <end position="29"/>
    </location>
</feature>
<organism evidence="3 4">
    <name type="scientific">Rhodopseudomonas julia</name>
    <dbReference type="NCBI Taxonomy" id="200617"/>
    <lineage>
        <taxon>Bacteria</taxon>
        <taxon>Pseudomonadati</taxon>
        <taxon>Pseudomonadota</taxon>
        <taxon>Alphaproteobacteria</taxon>
        <taxon>Hyphomicrobiales</taxon>
        <taxon>Nitrobacteraceae</taxon>
        <taxon>Rhodopseudomonas</taxon>
    </lineage>
</organism>
<reference evidence="3 4" key="1">
    <citation type="submission" date="2023-07" db="EMBL/GenBank/DDBJ databases">
        <title>Genomic Encyclopedia of Type Strains, Phase IV (KMG-IV): sequencing the most valuable type-strain genomes for metagenomic binning, comparative biology and taxonomic classification.</title>
        <authorList>
            <person name="Goeker M."/>
        </authorList>
    </citation>
    <scope>NUCLEOTIDE SEQUENCE [LARGE SCALE GENOMIC DNA]</scope>
    <source>
        <strain evidence="3 4">DSM 11549</strain>
    </source>
</reference>
<dbReference type="CDD" id="cd13604">
    <property type="entry name" value="PBP2_TRAP_ketoacid_lactate_like"/>
    <property type="match status" value="1"/>
</dbReference>
<keyword evidence="4" id="KW-1185">Reference proteome</keyword>
<gene>
    <name evidence="3" type="ORF">J2R99_002318</name>
</gene>
<dbReference type="InterPro" id="IPR006311">
    <property type="entry name" value="TAT_signal"/>
</dbReference>
<dbReference type="NCBIfam" id="TIGR01409">
    <property type="entry name" value="TAT_signal_seq"/>
    <property type="match status" value="1"/>
</dbReference>
<evidence type="ECO:0000313" key="3">
    <source>
        <dbReference type="EMBL" id="MDQ0326449.1"/>
    </source>
</evidence>
<dbReference type="EMBL" id="JAUSUK010000002">
    <property type="protein sequence ID" value="MDQ0326449.1"/>
    <property type="molecule type" value="Genomic_DNA"/>
</dbReference>
<dbReference type="PANTHER" id="PTHR33376">
    <property type="match status" value="1"/>
</dbReference>
<proteinExistence type="predicted"/>
<dbReference type="InterPro" id="IPR038404">
    <property type="entry name" value="TRAP_DctP_sf"/>
</dbReference>
<dbReference type="Proteomes" id="UP001230253">
    <property type="component" value="Unassembled WGS sequence"/>
</dbReference>
<dbReference type="Gene3D" id="3.40.190.170">
    <property type="entry name" value="Bacterial extracellular solute-binding protein, family 7"/>
    <property type="match status" value="1"/>
</dbReference>
<dbReference type="InterPro" id="IPR026289">
    <property type="entry name" value="SBP_TakP-like"/>
</dbReference>
<evidence type="ECO:0000256" key="1">
    <source>
        <dbReference type="ARBA" id="ARBA00022729"/>
    </source>
</evidence>
<dbReference type="PIRSF" id="PIRSF039026">
    <property type="entry name" value="SiaP"/>
    <property type="match status" value="1"/>
</dbReference>
<dbReference type="RefSeq" id="WP_307154626.1">
    <property type="nucleotide sequence ID" value="NZ_JAUSUK010000002.1"/>
</dbReference>
<comment type="caution">
    <text evidence="3">The sequence shown here is derived from an EMBL/GenBank/DDBJ whole genome shotgun (WGS) entry which is preliminary data.</text>
</comment>
<keyword evidence="1 2" id="KW-0732">Signal</keyword>